<gene>
    <name evidence="2" type="ORF">METZ01_LOCUS224737</name>
</gene>
<keyword evidence="1" id="KW-1133">Transmembrane helix</keyword>
<evidence type="ECO:0000256" key="1">
    <source>
        <dbReference type="SAM" id="Phobius"/>
    </source>
</evidence>
<protein>
    <submittedName>
        <fullName evidence="2">Uncharacterized protein</fullName>
    </submittedName>
</protein>
<reference evidence="2" key="1">
    <citation type="submission" date="2018-05" db="EMBL/GenBank/DDBJ databases">
        <authorList>
            <person name="Lanie J.A."/>
            <person name="Ng W.-L."/>
            <person name="Kazmierczak K.M."/>
            <person name="Andrzejewski T.M."/>
            <person name="Davidsen T.M."/>
            <person name="Wayne K.J."/>
            <person name="Tettelin H."/>
            <person name="Glass J.I."/>
            <person name="Rusch D."/>
            <person name="Podicherti R."/>
            <person name="Tsui H.-C.T."/>
            <person name="Winkler M.E."/>
        </authorList>
    </citation>
    <scope>NUCLEOTIDE SEQUENCE</scope>
</reference>
<feature type="non-terminal residue" evidence="2">
    <location>
        <position position="64"/>
    </location>
</feature>
<name>A0A382GBB3_9ZZZZ</name>
<feature type="transmembrane region" description="Helical" evidence="1">
    <location>
        <begin position="20"/>
        <end position="38"/>
    </location>
</feature>
<organism evidence="2">
    <name type="scientific">marine metagenome</name>
    <dbReference type="NCBI Taxonomy" id="408172"/>
    <lineage>
        <taxon>unclassified sequences</taxon>
        <taxon>metagenomes</taxon>
        <taxon>ecological metagenomes</taxon>
    </lineage>
</organism>
<sequence length="64" mass="7122">MHGIMQKNETLNLRFNMKKVIRVIGMIFTIVKVSAGTLPADNDAYLSDNILSSVKDISISKLLD</sequence>
<keyword evidence="1" id="KW-0472">Membrane</keyword>
<evidence type="ECO:0000313" key="2">
    <source>
        <dbReference type="EMBL" id="SVB71883.1"/>
    </source>
</evidence>
<dbReference type="AlphaFoldDB" id="A0A382GBB3"/>
<keyword evidence="1" id="KW-0812">Transmembrane</keyword>
<accession>A0A382GBB3</accession>
<proteinExistence type="predicted"/>
<dbReference type="EMBL" id="UINC01054322">
    <property type="protein sequence ID" value="SVB71883.1"/>
    <property type="molecule type" value="Genomic_DNA"/>
</dbReference>